<evidence type="ECO:0000313" key="4">
    <source>
        <dbReference type="Proteomes" id="UP001597196"/>
    </source>
</evidence>
<keyword evidence="3" id="KW-0378">Hydrolase</keyword>
<dbReference type="GO" id="GO:0006508">
    <property type="term" value="P:proteolysis"/>
    <property type="evidence" value="ECO:0007669"/>
    <property type="project" value="UniProtKB-KW"/>
</dbReference>
<dbReference type="Gene3D" id="3.30.230.10">
    <property type="match status" value="1"/>
</dbReference>
<dbReference type="InterPro" id="IPR027065">
    <property type="entry name" value="Lon_Prtase"/>
</dbReference>
<feature type="domain" description="PDZ" evidence="2">
    <location>
        <begin position="113"/>
        <end position="199"/>
    </location>
</feature>
<evidence type="ECO:0000313" key="3">
    <source>
        <dbReference type="EMBL" id="MFD1430745.1"/>
    </source>
</evidence>
<dbReference type="InterPro" id="IPR020568">
    <property type="entry name" value="Ribosomal_Su5_D2-typ_SF"/>
</dbReference>
<dbReference type="InterPro" id="IPR008269">
    <property type="entry name" value="Lon_proteolytic"/>
</dbReference>
<evidence type="ECO:0000259" key="2">
    <source>
        <dbReference type="SMART" id="SM00228"/>
    </source>
</evidence>
<organism evidence="3 4">
    <name type="scientific">Lacticaseibacillus mingshuiensis</name>
    <dbReference type="NCBI Taxonomy" id="2799574"/>
    <lineage>
        <taxon>Bacteria</taxon>
        <taxon>Bacillati</taxon>
        <taxon>Bacillota</taxon>
        <taxon>Bacilli</taxon>
        <taxon>Lactobacillales</taxon>
        <taxon>Lactobacillaceae</taxon>
        <taxon>Lacticaseibacillus</taxon>
    </lineage>
</organism>
<dbReference type="SUPFAM" id="SSF54211">
    <property type="entry name" value="Ribosomal protein S5 domain 2-like"/>
    <property type="match status" value="1"/>
</dbReference>
<dbReference type="GO" id="GO:0008233">
    <property type="term" value="F:peptidase activity"/>
    <property type="evidence" value="ECO:0007669"/>
    <property type="project" value="UniProtKB-KW"/>
</dbReference>
<comment type="caution">
    <text evidence="3">The sequence shown here is derived from an EMBL/GenBank/DDBJ whole genome shotgun (WGS) entry which is preliminary data.</text>
</comment>
<dbReference type="RefSeq" id="WP_203627770.1">
    <property type="nucleotide sequence ID" value="NZ_BOLQ01000015.1"/>
</dbReference>
<sequence length="359" mass="39009">MIQPKPLKKHNALWPFRWLIALLVGLVVIGLLFFMRTNRYIEVPGGANSLKPFVKVDGIKDDKKGTYMLTTVGIIGPASPAELLWGKFQPYSETYTQEELMGDDDSDEYNLLQEWYITSAANNAVVAAFKAAKQPVTLKLKGIYVMSIMDTSAFKDKLKLGDTITAVNGKSYTSSDAYIKAIGAHKVGDTVTLSILRNGKKLTETGKLTKLPGEKHPGIGISLTENTTVTSTPKVTIDAGDIGGPSAGLMFAVQTYTMITHQDWRNGQKIAGTGTIDAKGNVGQIGGIDKKVYICSKSGAKVFFAPDEPATKALLKLDPTYENNYDVAVKTAKQLKSKMKVVPVKTLQDALDYLKAHAK</sequence>
<proteinExistence type="predicted"/>
<dbReference type="InterPro" id="IPR014721">
    <property type="entry name" value="Ribsml_uS5_D2-typ_fold_subgr"/>
</dbReference>
<dbReference type="PANTHER" id="PTHR10046">
    <property type="entry name" value="ATP DEPENDENT LON PROTEASE FAMILY MEMBER"/>
    <property type="match status" value="1"/>
</dbReference>
<dbReference type="NCBIfam" id="NF041438">
    <property type="entry name" value="SepM_fam_S16"/>
    <property type="match status" value="1"/>
</dbReference>
<dbReference type="Proteomes" id="UP001597196">
    <property type="component" value="Unassembled WGS sequence"/>
</dbReference>
<keyword evidence="3" id="KW-0645">Protease</keyword>
<dbReference type="Pfam" id="PF05362">
    <property type="entry name" value="Lon_C"/>
    <property type="match status" value="1"/>
</dbReference>
<keyword evidence="1" id="KW-0812">Transmembrane</keyword>
<dbReference type="Pfam" id="PF13180">
    <property type="entry name" value="PDZ_2"/>
    <property type="match status" value="1"/>
</dbReference>
<dbReference type="EMBL" id="JBHTOC010000016">
    <property type="protein sequence ID" value="MFD1430745.1"/>
    <property type="molecule type" value="Genomic_DNA"/>
</dbReference>
<dbReference type="EC" id="3.4.21.-" evidence="3"/>
<protein>
    <submittedName>
        <fullName evidence="3">SepM family pheromone-processing serine protease</fullName>
        <ecNumber evidence="3">3.4.21.-</ecNumber>
    </submittedName>
</protein>
<keyword evidence="4" id="KW-1185">Reference proteome</keyword>
<keyword evidence="1" id="KW-0472">Membrane</keyword>
<accession>A0ABW4CM76</accession>
<reference evidence="4" key="1">
    <citation type="journal article" date="2019" name="Int. J. Syst. Evol. Microbiol.">
        <title>The Global Catalogue of Microorganisms (GCM) 10K type strain sequencing project: providing services to taxonomists for standard genome sequencing and annotation.</title>
        <authorList>
            <consortium name="The Broad Institute Genomics Platform"/>
            <consortium name="The Broad Institute Genome Sequencing Center for Infectious Disease"/>
            <person name="Wu L."/>
            <person name="Ma J."/>
        </authorList>
    </citation>
    <scope>NUCLEOTIDE SEQUENCE [LARGE SCALE GENOMIC DNA]</scope>
    <source>
        <strain evidence="4">CCM 8980</strain>
    </source>
</reference>
<feature type="transmembrane region" description="Helical" evidence="1">
    <location>
        <begin position="12"/>
        <end position="35"/>
    </location>
</feature>
<evidence type="ECO:0000256" key="1">
    <source>
        <dbReference type="SAM" id="Phobius"/>
    </source>
</evidence>
<dbReference type="SMART" id="SM00228">
    <property type="entry name" value="PDZ"/>
    <property type="match status" value="1"/>
</dbReference>
<name>A0ABW4CM76_9LACO</name>
<dbReference type="InterPro" id="IPR001478">
    <property type="entry name" value="PDZ"/>
</dbReference>
<gene>
    <name evidence="3" type="ORF">ACFQ4P_10895</name>
</gene>
<keyword evidence="1" id="KW-1133">Transmembrane helix</keyword>